<sequence>MADLDDYTSLITSEHQPKPRFMALVGALVSPLVDQMNVVASMPALFDLDNAVGDQLDKVGEWVGLSRQVSTPLTGVYFSFDIVDLGFDQGTWKGPFDPDTGLVSLDDDTYRMTLRAKIAANHWDGTPDKAADILDLLAPPGTNVFIEDPCDMSITIGVSGKQPTAIYIALLKNGLLSLKPETVHINYAITTVDGDPIFGFDLDNEYVSGFDAGAWSGTTIVEANQLDYTFSLDNSVLA</sequence>
<evidence type="ECO:0000313" key="2">
    <source>
        <dbReference type="Proteomes" id="UP000828188"/>
    </source>
</evidence>
<accession>A0AAE8YEY1</accession>
<organism evidence="1 2">
    <name type="scientific">Burkholderia phage BgManors32</name>
    <dbReference type="NCBI Taxonomy" id="2894335"/>
    <lineage>
        <taxon>Viruses</taxon>
        <taxon>Duplodnaviria</taxon>
        <taxon>Heunggongvirae</taxon>
        <taxon>Uroviricota</taxon>
        <taxon>Caudoviricetes</taxon>
        <taxon>Bigmanorsvirus</taxon>
        <taxon>Bigmanorsvirus bgmanors32</taxon>
    </lineage>
</organism>
<dbReference type="InterPro" id="IPR021283">
    <property type="entry name" value="Phage_Wedge1"/>
</dbReference>
<protein>
    <recommendedName>
        <fullName evidence="3">DUF2612 domain-containing protein</fullName>
    </recommendedName>
</protein>
<dbReference type="Pfam" id="PF11041">
    <property type="entry name" value="Phage_Wedge1"/>
    <property type="match status" value="1"/>
</dbReference>
<keyword evidence="2" id="KW-1185">Reference proteome</keyword>
<dbReference type="KEGG" id="vg:77944360"/>
<dbReference type="GeneID" id="77944360"/>
<evidence type="ECO:0008006" key="3">
    <source>
        <dbReference type="Google" id="ProtNLM"/>
    </source>
</evidence>
<proteinExistence type="predicted"/>
<name>A0AAE8YEY1_9CAUD</name>
<dbReference type="RefSeq" id="YP_010668217.1">
    <property type="nucleotide sequence ID" value="NC_070955.1"/>
</dbReference>
<dbReference type="Proteomes" id="UP000828188">
    <property type="component" value="Segment"/>
</dbReference>
<evidence type="ECO:0000313" key="1">
    <source>
        <dbReference type="EMBL" id="UEW68615.1"/>
    </source>
</evidence>
<dbReference type="EMBL" id="OK665842">
    <property type="protein sequence ID" value="UEW68615.1"/>
    <property type="molecule type" value="Genomic_DNA"/>
</dbReference>
<reference evidence="1" key="1">
    <citation type="submission" date="2021-10" db="EMBL/GenBank/DDBJ databases">
        <authorList>
            <person name="Gelman D."/>
            <person name="Alkalay-Oren S."/>
            <person name="Coppenhagen-Glazer S."/>
            <person name="Hazan R."/>
        </authorList>
    </citation>
    <scope>NUCLEOTIDE SEQUENCE</scope>
</reference>